<evidence type="ECO:0000313" key="1">
    <source>
        <dbReference type="EMBL" id="CBH11567.1"/>
    </source>
</evidence>
<dbReference type="Proteomes" id="UP000002316">
    <property type="component" value="Chromosome 6"/>
</dbReference>
<dbReference type="EMBL" id="FN554969">
    <property type="protein sequence ID" value="CBH11567.1"/>
    <property type="molecule type" value="Genomic_DNA"/>
</dbReference>
<protein>
    <submittedName>
        <fullName evidence="1">Uncharacterized protein</fullName>
    </submittedName>
</protein>
<sequence>MASGERSVLSEYHPREADRECCHVPQQYNIRISGRFFPLSFVQVTQRSVSTLFLEGVSEHFFAYLWCRENTTRRSSSVCFGSDALPRVFCVSFSLLYHHNREVVYVPRQV</sequence>
<name>C9ZQ87_TRYB9</name>
<dbReference type="GeneID" id="23862138"/>
<proteinExistence type="predicted"/>
<gene>
    <name evidence="1" type="ORF">TbgDal_VI470</name>
</gene>
<dbReference type="KEGG" id="tbg:TbgDal_VI470"/>
<dbReference type="RefSeq" id="XP_011773852.1">
    <property type="nucleotide sequence ID" value="XM_011775550.1"/>
</dbReference>
<dbReference type="AlphaFoldDB" id="C9ZQ87"/>
<accession>C9ZQ87</accession>
<reference evidence="2" key="1">
    <citation type="journal article" date="2010" name="PLoS Negl. Trop. Dis.">
        <title>The genome sequence of Trypanosoma brucei gambiense, causative agent of chronic human african trypanosomiasis.</title>
        <authorList>
            <person name="Jackson A.P."/>
            <person name="Sanders M."/>
            <person name="Berry A."/>
            <person name="McQuillan J."/>
            <person name="Aslett M.A."/>
            <person name="Quail M.A."/>
            <person name="Chukualim B."/>
            <person name="Capewell P."/>
            <person name="MacLeod A."/>
            <person name="Melville S.E."/>
            <person name="Gibson W."/>
            <person name="Barry J.D."/>
            <person name="Berriman M."/>
            <person name="Hertz-Fowler C."/>
        </authorList>
    </citation>
    <scope>NUCLEOTIDE SEQUENCE [LARGE SCALE GENOMIC DNA]</scope>
    <source>
        <strain evidence="2">MHOM/CI/86/DAL972</strain>
    </source>
</reference>
<evidence type="ECO:0000313" key="2">
    <source>
        <dbReference type="Proteomes" id="UP000002316"/>
    </source>
</evidence>
<organism evidence="1 2">
    <name type="scientific">Trypanosoma brucei gambiense (strain MHOM/CI/86/DAL972)</name>
    <dbReference type="NCBI Taxonomy" id="679716"/>
    <lineage>
        <taxon>Eukaryota</taxon>
        <taxon>Discoba</taxon>
        <taxon>Euglenozoa</taxon>
        <taxon>Kinetoplastea</taxon>
        <taxon>Metakinetoplastina</taxon>
        <taxon>Trypanosomatida</taxon>
        <taxon>Trypanosomatidae</taxon>
        <taxon>Trypanosoma</taxon>
    </lineage>
</organism>